<keyword evidence="1" id="KW-0732">Signal</keyword>
<proteinExistence type="predicted"/>
<dbReference type="PROSITE" id="PS00018">
    <property type="entry name" value="EF_HAND_1"/>
    <property type="match status" value="1"/>
</dbReference>
<feature type="chain" id="PRO_5027935939" description="Alginate export domain-containing protein" evidence="1">
    <location>
        <begin position="20"/>
        <end position="503"/>
    </location>
</feature>
<accession>A0A7C2NTP2</accession>
<comment type="caution">
    <text evidence="3">The sequence shown here is derived from an EMBL/GenBank/DDBJ whole genome shotgun (WGS) entry which is preliminary data.</text>
</comment>
<sequence length="503" mass="56075">MKRLVIVTMVISFVALGWAQNPPAQTPPEKPKLSLSLSGFYEFNGYTQNNFFFGARPSGLVTDHDDYAIQLLRLQSELAYGPNVKAVMRVDYAQGIWGIDDQYRDNFRPGFSNLYNNKDTNSTVHVDWAYVEFNAAKLGNTTFRIGRMKNALGNLLVLDQDGDSVQVSKKLGNWAATFNWTKMYEGADSLTDNAVGTTNGKDADLFYVNFAGKVGNFDLQPYLAYYTDRGYRDNTTYLPNELQYFNARFRPNITTAQVAGLAFNGKVGNLSLKGEVDYLWGKDKVRNTNSGPNQLLDVNNGDLEGYNLYLDAKLPVGKTTLGAVFGMGSGDDDPMSGKGNINKIRTNGFFYVTEIWEDSIMPDEEGITPQGLGSPASRGYREFENTTLLQLNATFPLRQDLKLFLSGTYIRATEALHPWADANGNNAIDPGEFGAASSRDLGKEIDFKLDWTVMDNLVWTLRGGYFWPGDAALYLVNGNARHDKEAWELRTQLTFTFGGLKVM</sequence>
<evidence type="ECO:0000259" key="2">
    <source>
        <dbReference type="Pfam" id="PF13372"/>
    </source>
</evidence>
<dbReference type="EMBL" id="DSMR01000088">
    <property type="protein sequence ID" value="HET46780.1"/>
    <property type="molecule type" value="Genomic_DNA"/>
</dbReference>
<dbReference type="InterPro" id="IPR053728">
    <property type="entry name" value="Alginate_Permeability_Chnl"/>
</dbReference>
<dbReference type="InterPro" id="IPR025388">
    <property type="entry name" value="Alginate_export_dom"/>
</dbReference>
<dbReference type="InterPro" id="IPR018247">
    <property type="entry name" value="EF_Hand_1_Ca_BS"/>
</dbReference>
<dbReference type="AlphaFoldDB" id="A0A7C2NTP2"/>
<organism evidence="3">
    <name type="scientific">Thermoanaerobaculum aquaticum</name>
    <dbReference type="NCBI Taxonomy" id="1312852"/>
    <lineage>
        <taxon>Bacteria</taxon>
        <taxon>Pseudomonadati</taxon>
        <taxon>Acidobacteriota</taxon>
        <taxon>Thermoanaerobaculia</taxon>
        <taxon>Thermoanaerobaculales</taxon>
        <taxon>Thermoanaerobaculaceae</taxon>
        <taxon>Thermoanaerobaculum</taxon>
    </lineage>
</organism>
<name>A0A7C2NTP2_9BACT</name>
<evidence type="ECO:0000256" key="1">
    <source>
        <dbReference type="SAM" id="SignalP"/>
    </source>
</evidence>
<dbReference type="Gene3D" id="2.40.160.100">
    <property type="match status" value="2"/>
</dbReference>
<reference evidence="3" key="1">
    <citation type="journal article" date="2020" name="mSystems">
        <title>Genome- and Community-Level Interaction Insights into Carbon Utilization and Element Cycling Functions of Hydrothermarchaeota in Hydrothermal Sediment.</title>
        <authorList>
            <person name="Zhou Z."/>
            <person name="Liu Y."/>
            <person name="Xu W."/>
            <person name="Pan J."/>
            <person name="Luo Z.H."/>
            <person name="Li M."/>
        </authorList>
    </citation>
    <scope>NUCLEOTIDE SEQUENCE [LARGE SCALE GENOMIC DNA]</scope>
    <source>
        <strain evidence="3">SpSt-299</strain>
    </source>
</reference>
<feature type="domain" description="Alginate export" evidence="2">
    <location>
        <begin position="378"/>
        <end position="471"/>
    </location>
</feature>
<feature type="signal peptide" evidence="1">
    <location>
        <begin position="1"/>
        <end position="19"/>
    </location>
</feature>
<evidence type="ECO:0000313" key="3">
    <source>
        <dbReference type="EMBL" id="HET46780.1"/>
    </source>
</evidence>
<gene>
    <name evidence="3" type="ORF">ENQ31_01245</name>
</gene>
<protein>
    <recommendedName>
        <fullName evidence="2">Alginate export domain-containing protein</fullName>
    </recommendedName>
</protein>
<dbReference type="Pfam" id="PF13372">
    <property type="entry name" value="Alginate_exp"/>
    <property type="match status" value="1"/>
</dbReference>